<feature type="repeat" description="PPR" evidence="2">
    <location>
        <begin position="254"/>
        <end position="289"/>
    </location>
</feature>
<feature type="repeat" description="PPR" evidence="2">
    <location>
        <begin position="140"/>
        <end position="174"/>
    </location>
</feature>
<dbReference type="Gene3D" id="1.25.40.10">
    <property type="entry name" value="Tetratricopeptide repeat domain"/>
    <property type="match status" value="4"/>
</dbReference>
<dbReference type="InterPro" id="IPR011990">
    <property type="entry name" value="TPR-like_helical_dom_sf"/>
</dbReference>
<feature type="signal peptide" evidence="3">
    <location>
        <begin position="1"/>
        <end position="22"/>
    </location>
</feature>
<feature type="repeat" description="PPR" evidence="2">
    <location>
        <begin position="322"/>
        <end position="356"/>
    </location>
</feature>
<name>A0A0D3JM82_EMIH1</name>
<dbReference type="OMA" id="QRIDSGY"/>
<dbReference type="InterPro" id="IPR033443">
    <property type="entry name" value="PROP1-like_PPR_dom"/>
</dbReference>
<reference evidence="6" key="1">
    <citation type="journal article" date="2013" name="Nature">
        <title>Pan genome of the phytoplankton Emiliania underpins its global distribution.</title>
        <authorList>
            <person name="Read B.A."/>
            <person name="Kegel J."/>
            <person name="Klute M.J."/>
            <person name="Kuo A."/>
            <person name="Lefebvre S.C."/>
            <person name="Maumus F."/>
            <person name="Mayer C."/>
            <person name="Miller J."/>
            <person name="Monier A."/>
            <person name="Salamov A."/>
            <person name="Young J."/>
            <person name="Aguilar M."/>
            <person name="Claverie J.M."/>
            <person name="Frickenhaus S."/>
            <person name="Gonzalez K."/>
            <person name="Herman E.K."/>
            <person name="Lin Y.C."/>
            <person name="Napier J."/>
            <person name="Ogata H."/>
            <person name="Sarno A.F."/>
            <person name="Shmutz J."/>
            <person name="Schroeder D."/>
            <person name="de Vargas C."/>
            <person name="Verret F."/>
            <person name="von Dassow P."/>
            <person name="Valentin K."/>
            <person name="Van de Peer Y."/>
            <person name="Wheeler G."/>
            <person name="Dacks J.B."/>
            <person name="Delwiche C.F."/>
            <person name="Dyhrman S.T."/>
            <person name="Glockner G."/>
            <person name="John U."/>
            <person name="Richards T."/>
            <person name="Worden A.Z."/>
            <person name="Zhang X."/>
            <person name="Grigoriev I.V."/>
            <person name="Allen A.E."/>
            <person name="Bidle K."/>
            <person name="Borodovsky M."/>
            <person name="Bowler C."/>
            <person name="Brownlee C."/>
            <person name="Cock J.M."/>
            <person name="Elias M."/>
            <person name="Gladyshev V.N."/>
            <person name="Groth M."/>
            <person name="Guda C."/>
            <person name="Hadaegh A."/>
            <person name="Iglesias-Rodriguez M.D."/>
            <person name="Jenkins J."/>
            <person name="Jones B.M."/>
            <person name="Lawson T."/>
            <person name="Leese F."/>
            <person name="Lindquist E."/>
            <person name="Lobanov A."/>
            <person name="Lomsadze A."/>
            <person name="Malik S.B."/>
            <person name="Marsh M.E."/>
            <person name="Mackinder L."/>
            <person name="Mock T."/>
            <person name="Mueller-Roeber B."/>
            <person name="Pagarete A."/>
            <person name="Parker M."/>
            <person name="Probert I."/>
            <person name="Quesneville H."/>
            <person name="Raines C."/>
            <person name="Rensing S.A."/>
            <person name="Riano-Pachon D.M."/>
            <person name="Richier S."/>
            <person name="Rokitta S."/>
            <person name="Shiraiwa Y."/>
            <person name="Soanes D.M."/>
            <person name="van der Giezen M."/>
            <person name="Wahlund T.M."/>
            <person name="Williams B."/>
            <person name="Wilson W."/>
            <person name="Wolfe G."/>
            <person name="Wurch L.L."/>
        </authorList>
    </citation>
    <scope>NUCLEOTIDE SEQUENCE</scope>
</reference>
<evidence type="ECO:0000256" key="3">
    <source>
        <dbReference type="SAM" id="SignalP"/>
    </source>
</evidence>
<dbReference type="PROSITE" id="PS51375">
    <property type="entry name" value="PPR"/>
    <property type="match status" value="9"/>
</dbReference>
<accession>A0A0D3JM82</accession>
<feature type="repeat" description="PPR" evidence="2">
    <location>
        <begin position="175"/>
        <end position="210"/>
    </location>
</feature>
<feature type="repeat" description="PPR" evidence="2">
    <location>
        <begin position="429"/>
        <end position="463"/>
    </location>
</feature>
<dbReference type="Pfam" id="PF13812">
    <property type="entry name" value="PPR_3"/>
    <property type="match status" value="1"/>
</dbReference>
<dbReference type="PaxDb" id="2903-EOD24617"/>
<protein>
    <recommendedName>
        <fullName evidence="4">PROP1-like PPR domain-containing protein</fullName>
    </recommendedName>
</protein>
<dbReference type="STRING" id="2903.R1CPQ8"/>
<feature type="repeat" description="PPR" evidence="2">
    <location>
        <begin position="357"/>
        <end position="391"/>
    </location>
</feature>
<keyword evidence="1" id="KW-0677">Repeat</keyword>
<dbReference type="eggNOG" id="KOG4197">
    <property type="taxonomic scope" value="Eukaryota"/>
</dbReference>
<dbReference type="Pfam" id="PF17177">
    <property type="entry name" value="PPR_long"/>
    <property type="match status" value="1"/>
</dbReference>
<sequence>MSTELLLSFILLAPAAPKSVGARAPERTPLPASQPVAPLPSRSALCGALKQTRNRQSIARLIAELEPQSQKEYTMCIAAWGRAGDWRRAVGLFDTMSDAGVEPNPFSVSAVVSACEKGGQPARALEIFEQARAGDRFESNVVVFNAALAACSRGGEWRRALDLLAEMQRQGLSPNCNSFNSAISACGRAGELDTALELLSTGMRAAGVEPDVVSWSAAIAACQRRGEWRRALELLDGMRRQGVAPNERTFGASSLAAHGAAISACAKGGAPPERALELLAEMRSSGLRVAVSAAISACGAAGDWKAALFLLDEIRRSGARPDLISWNAALAALDKGRQPRRAVAILDEMAAAGVQPDAVSYNTALLACQRAGEWDSVLELFERVRRAGGKGAPNAFSFNAALAACAATSRAAEAVALLGEMREAGAPPTLRSYAAVISACEAAGEWERALDILREAERAGVAPQLTPAVALQAGLVSLNALESRLLRALGRRT</sequence>
<feature type="domain" description="PROP1-like PPR" evidence="4">
    <location>
        <begin position="69"/>
        <end position="249"/>
    </location>
</feature>
<keyword evidence="3" id="KW-0732">Signal</keyword>
<feature type="chain" id="PRO_5044291473" description="PROP1-like PPR domain-containing protein" evidence="3">
    <location>
        <begin position="23"/>
        <end position="493"/>
    </location>
</feature>
<dbReference type="EnsemblProtists" id="EOD24617">
    <property type="protein sequence ID" value="EOD24617"/>
    <property type="gene ID" value="EMIHUDRAFT_450548"/>
</dbReference>
<dbReference type="HOGENOM" id="CLU_553700_0_0_1"/>
<dbReference type="GeneID" id="17270164"/>
<feature type="repeat" description="PPR" evidence="2">
    <location>
        <begin position="211"/>
        <end position="245"/>
    </location>
</feature>
<evidence type="ECO:0000313" key="6">
    <source>
        <dbReference type="Proteomes" id="UP000013827"/>
    </source>
</evidence>
<keyword evidence="6" id="KW-1185">Reference proteome</keyword>
<dbReference type="AlphaFoldDB" id="A0A0D3JM82"/>
<dbReference type="PANTHER" id="PTHR47447">
    <property type="entry name" value="OS03G0856100 PROTEIN"/>
    <property type="match status" value="1"/>
</dbReference>
<organism evidence="5 6">
    <name type="scientific">Emiliania huxleyi (strain CCMP1516)</name>
    <dbReference type="NCBI Taxonomy" id="280463"/>
    <lineage>
        <taxon>Eukaryota</taxon>
        <taxon>Haptista</taxon>
        <taxon>Haptophyta</taxon>
        <taxon>Prymnesiophyceae</taxon>
        <taxon>Isochrysidales</taxon>
        <taxon>Noelaerhabdaceae</taxon>
        <taxon>Emiliania</taxon>
    </lineage>
</organism>
<dbReference type="InterPro" id="IPR002885">
    <property type="entry name" value="PPR_rpt"/>
</dbReference>
<dbReference type="RefSeq" id="XP_005777046.1">
    <property type="nucleotide sequence ID" value="XM_005776989.1"/>
</dbReference>
<dbReference type="NCBIfam" id="TIGR00756">
    <property type="entry name" value="PPR"/>
    <property type="match status" value="6"/>
</dbReference>
<evidence type="ECO:0000313" key="5">
    <source>
        <dbReference type="EnsemblProtists" id="EOD24617"/>
    </source>
</evidence>
<dbReference type="Proteomes" id="UP000013827">
    <property type="component" value="Unassembled WGS sequence"/>
</dbReference>
<evidence type="ECO:0000256" key="2">
    <source>
        <dbReference type="PROSITE-ProRule" id="PRU00708"/>
    </source>
</evidence>
<evidence type="ECO:0000259" key="4">
    <source>
        <dbReference type="Pfam" id="PF17177"/>
    </source>
</evidence>
<feature type="repeat" description="PPR" evidence="2">
    <location>
        <begin position="69"/>
        <end position="103"/>
    </location>
</feature>
<dbReference type="KEGG" id="ehx:EMIHUDRAFT_450548"/>
<evidence type="ECO:0000256" key="1">
    <source>
        <dbReference type="ARBA" id="ARBA00022737"/>
    </source>
</evidence>
<reference evidence="5" key="2">
    <citation type="submission" date="2024-10" db="UniProtKB">
        <authorList>
            <consortium name="EnsemblProtists"/>
        </authorList>
    </citation>
    <scope>IDENTIFICATION</scope>
</reference>
<dbReference type="PANTHER" id="PTHR47447:SF17">
    <property type="entry name" value="OS12G0638900 PROTEIN"/>
    <property type="match status" value="1"/>
</dbReference>
<dbReference type="Pfam" id="PF01535">
    <property type="entry name" value="PPR"/>
    <property type="match status" value="2"/>
</dbReference>
<proteinExistence type="predicted"/>
<feature type="repeat" description="PPR" evidence="2">
    <location>
        <begin position="394"/>
        <end position="428"/>
    </location>
</feature>